<evidence type="ECO:0000313" key="2">
    <source>
        <dbReference type="EMBL" id="OYX58490.1"/>
    </source>
</evidence>
<evidence type="ECO:0000259" key="1">
    <source>
        <dbReference type="Pfam" id="PF00144"/>
    </source>
</evidence>
<dbReference type="InterPro" id="IPR001466">
    <property type="entry name" value="Beta-lactam-related"/>
</dbReference>
<dbReference type="Proteomes" id="UP000216147">
    <property type="component" value="Unassembled WGS sequence"/>
</dbReference>
<proteinExistence type="predicted"/>
<keyword evidence="2" id="KW-0378">Hydrolase</keyword>
<sequence length="412" mass="44858">MFHVPRTAGNHPRLFLGLIAAVVLIGGAGLAAVLTSQPPPTASSRLAPLPPRPPLEVVEALPQLTARLQREADAGRFMGAVLVARGDEILFRQAYGTADVATGAPLRVGSRFRLASISKQFTAAAILKLQDDGKLTIGDPVCQWIQPCPAAWAPLKIHHLISHTSGIPDLMARPGWGNRRTTPATLDELTEDSRLFRLSFEPGTRVRYNNAGFNLAAAIVEKASGQRFADYLRTAFFEPLGMTDTGFDDDTDLGIVTGHATFPEGLTAQRNPNVSIVAGAGALYSTLDDQLVWEQALHGGHVLSPYSYAQMIMDHSPADQPNERDGRPHRAWGYGLMANRLGTRVTPAFQDREIYHTGSWSGFRNIEVWQPDKRIAVIVLSNNYHQQQQVLLISQQAMAEALGHVFPTALAD</sequence>
<dbReference type="AlphaFoldDB" id="A0A258HNB5"/>
<accession>A0A258HNB5</accession>
<gene>
    <name evidence="2" type="ORF">B7Y86_02010</name>
</gene>
<comment type="caution">
    <text evidence="2">The sequence shown here is derived from an EMBL/GenBank/DDBJ whole genome shotgun (WGS) entry which is preliminary data.</text>
</comment>
<dbReference type="InterPro" id="IPR012338">
    <property type="entry name" value="Beta-lactam/transpept-like"/>
</dbReference>
<feature type="domain" description="Beta-lactamase-related" evidence="1">
    <location>
        <begin position="75"/>
        <end position="386"/>
    </location>
</feature>
<dbReference type="SUPFAM" id="SSF56601">
    <property type="entry name" value="beta-lactamase/transpeptidase-like"/>
    <property type="match status" value="1"/>
</dbReference>
<dbReference type="GO" id="GO:0016787">
    <property type="term" value="F:hydrolase activity"/>
    <property type="evidence" value="ECO:0007669"/>
    <property type="project" value="UniProtKB-KW"/>
</dbReference>
<dbReference type="InterPro" id="IPR050789">
    <property type="entry name" value="Diverse_Enzym_Activities"/>
</dbReference>
<dbReference type="Pfam" id="PF00144">
    <property type="entry name" value="Beta-lactamase"/>
    <property type="match status" value="1"/>
</dbReference>
<organism evidence="2 3">
    <name type="scientific">Brevundimonas subvibrioides</name>
    <dbReference type="NCBI Taxonomy" id="74313"/>
    <lineage>
        <taxon>Bacteria</taxon>
        <taxon>Pseudomonadati</taxon>
        <taxon>Pseudomonadota</taxon>
        <taxon>Alphaproteobacteria</taxon>
        <taxon>Caulobacterales</taxon>
        <taxon>Caulobacteraceae</taxon>
        <taxon>Brevundimonas</taxon>
    </lineage>
</organism>
<dbReference type="EMBL" id="NCEQ01000002">
    <property type="protein sequence ID" value="OYX58490.1"/>
    <property type="molecule type" value="Genomic_DNA"/>
</dbReference>
<dbReference type="Gene3D" id="3.40.710.10">
    <property type="entry name" value="DD-peptidase/beta-lactamase superfamily"/>
    <property type="match status" value="1"/>
</dbReference>
<evidence type="ECO:0000313" key="3">
    <source>
        <dbReference type="Proteomes" id="UP000216147"/>
    </source>
</evidence>
<reference evidence="2 3" key="1">
    <citation type="submission" date="2017-03" db="EMBL/GenBank/DDBJ databases">
        <title>Lifting the veil on microbial sulfur biogeochemistry in mining wastewaters.</title>
        <authorList>
            <person name="Kantor R.S."/>
            <person name="Colenbrander Nelson T."/>
            <person name="Marshall S."/>
            <person name="Bennett D."/>
            <person name="Apte S."/>
            <person name="Camacho D."/>
            <person name="Thomas B.C."/>
            <person name="Warren L.A."/>
            <person name="Banfield J.F."/>
        </authorList>
    </citation>
    <scope>NUCLEOTIDE SEQUENCE [LARGE SCALE GENOMIC DNA]</scope>
    <source>
        <strain evidence="2">32-68-21</strain>
    </source>
</reference>
<dbReference type="PANTHER" id="PTHR43283">
    <property type="entry name" value="BETA-LACTAMASE-RELATED"/>
    <property type="match status" value="1"/>
</dbReference>
<name>A0A258HNB5_9CAUL</name>
<protein>
    <submittedName>
        <fullName evidence="2">Serine hydrolase</fullName>
    </submittedName>
</protein>